<dbReference type="InterPro" id="IPR036894">
    <property type="entry name" value="YbaB-like_sf"/>
</dbReference>
<protein>
    <submittedName>
        <fullName evidence="3">Uncharacterized protein</fullName>
    </submittedName>
</protein>
<organism evidence="3 4">
    <name type="scientific">Amycolatopsis orientalis</name>
    <name type="common">Nocardia orientalis</name>
    <dbReference type="NCBI Taxonomy" id="31958"/>
    <lineage>
        <taxon>Bacteria</taxon>
        <taxon>Bacillati</taxon>
        <taxon>Actinomycetota</taxon>
        <taxon>Actinomycetes</taxon>
        <taxon>Pseudonocardiales</taxon>
        <taxon>Pseudonocardiaceae</taxon>
        <taxon>Amycolatopsis</taxon>
    </lineage>
</organism>
<dbReference type="InterPro" id="IPR004401">
    <property type="entry name" value="YbaB/EbfC"/>
</dbReference>
<evidence type="ECO:0000256" key="2">
    <source>
        <dbReference type="SAM" id="MobiDB-lite"/>
    </source>
</evidence>
<dbReference type="RefSeq" id="WP_044849498.1">
    <property type="nucleotide sequence ID" value="NZ_CP016174.1"/>
</dbReference>
<dbReference type="SUPFAM" id="SSF82607">
    <property type="entry name" value="YbaB-like"/>
    <property type="match status" value="1"/>
</dbReference>
<sequence>MTTAGDDSARLEARNAAMKDQVDTLLENFERQTAQLREAQEAASQMSATVVSQDGLVRATIDATGTLAKLEIQPNAFERTSPAQLANTVLTLVRQGSLQVKQQVADLMAPITEGLPDLSDLIEGAPSLQGLMPAIPDFLAEEEQPPAPTKSDDDFEDPLLRKDDAPPPPAAPPAPPTPKPIPKRVRPTRDDDEEEPPSSWLTRGV</sequence>
<gene>
    <name evidence="3" type="ORF">SD37_00185</name>
</gene>
<feature type="compositionally biased region" description="Pro residues" evidence="2">
    <location>
        <begin position="166"/>
        <end position="180"/>
    </location>
</feature>
<keyword evidence="1" id="KW-0175">Coiled coil</keyword>
<dbReference type="eggNOG" id="COG0718">
    <property type="taxonomic scope" value="Bacteria"/>
</dbReference>
<evidence type="ECO:0000313" key="3">
    <source>
        <dbReference type="EMBL" id="ANN14227.1"/>
    </source>
</evidence>
<accession>A0A193BPV8</accession>
<keyword evidence="4" id="KW-1185">Reference proteome</keyword>
<evidence type="ECO:0000313" key="4">
    <source>
        <dbReference type="Proteomes" id="UP000093695"/>
    </source>
</evidence>
<dbReference type="Gene3D" id="3.30.1310.10">
    <property type="entry name" value="Nucleoid-associated protein YbaB-like domain"/>
    <property type="match status" value="1"/>
</dbReference>
<dbReference type="STRING" id="31958.SD37_00185"/>
<evidence type="ECO:0000256" key="1">
    <source>
        <dbReference type="SAM" id="Coils"/>
    </source>
</evidence>
<dbReference type="EMBL" id="CP016174">
    <property type="protein sequence ID" value="ANN14227.1"/>
    <property type="molecule type" value="Genomic_DNA"/>
</dbReference>
<reference evidence="3 4" key="1">
    <citation type="journal article" date="2015" name="Genome Announc.">
        <title>Draft Genome Sequence of Norvancomycin-Producing Strain Amycolatopsis orientalis CPCC200066.</title>
        <authorList>
            <person name="Lei X."/>
            <person name="Yuan F."/>
            <person name="Shi Y."/>
            <person name="Li X."/>
            <person name="Wang L."/>
            <person name="Hong B."/>
        </authorList>
    </citation>
    <scope>NUCLEOTIDE SEQUENCE [LARGE SCALE GENOMIC DNA]</scope>
    <source>
        <strain evidence="3 4">B-37</strain>
    </source>
</reference>
<feature type="coiled-coil region" evidence="1">
    <location>
        <begin position="8"/>
        <end position="49"/>
    </location>
</feature>
<dbReference type="Proteomes" id="UP000093695">
    <property type="component" value="Chromosome"/>
</dbReference>
<dbReference type="AlphaFoldDB" id="A0A193BPV8"/>
<proteinExistence type="predicted"/>
<dbReference type="Pfam" id="PF02575">
    <property type="entry name" value="YbaB_DNA_bd"/>
    <property type="match status" value="1"/>
</dbReference>
<dbReference type="GO" id="GO:0003677">
    <property type="term" value="F:DNA binding"/>
    <property type="evidence" value="ECO:0007669"/>
    <property type="project" value="InterPro"/>
</dbReference>
<feature type="region of interest" description="Disordered" evidence="2">
    <location>
        <begin position="141"/>
        <end position="205"/>
    </location>
</feature>
<name>A0A193BPV8_AMYOR</name>
<dbReference type="KEGG" id="aori:SD37_00185"/>